<gene>
    <name evidence="1" type="ordered locus">XF_0922</name>
</gene>
<dbReference type="Proteomes" id="UP000000812">
    <property type="component" value="Chromosome"/>
</dbReference>
<reference evidence="1 2" key="1">
    <citation type="journal article" date="2000" name="Nature">
        <title>The genome sequence of the plant pathogen Xylella fastidiosa.</title>
        <authorList>
            <person name="Simpson A.J."/>
            <person name="Reinach F.C."/>
            <person name="Arruda P."/>
            <person name="Abreu F.A."/>
            <person name="Acencio M."/>
            <person name="Alvarenga R."/>
            <person name="Alves L.M."/>
            <person name="Araya J.E."/>
            <person name="Baia G.S."/>
            <person name="Baptista C.S."/>
            <person name="Barros M.H."/>
            <person name="Bonaccorsi E.D."/>
            <person name="Bordin S."/>
            <person name="Bove J.M."/>
            <person name="Briones M.R."/>
            <person name="Bueno M.R."/>
            <person name="Camargo A.A."/>
            <person name="Camargo L.E."/>
            <person name="Carraro D.M."/>
            <person name="Carrer H."/>
            <person name="Colauto N.B."/>
            <person name="Colombo C."/>
            <person name="Costa F.F."/>
            <person name="Costa M.C."/>
            <person name="Costa-Neto C.M."/>
            <person name="Coutinho L.L."/>
            <person name="Cristofani M."/>
            <person name="Dias-Neto E."/>
            <person name="Docena C."/>
            <person name="El-Dorry H."/>
            <person name="Facincani A.P."/>
            <person name="Ferreira A.J."/>
            <person name="Ferreira V.C."/>
            <person name="Ferro J.A."/>
            <person name="Fraga J.S."/>
            <person name="Franca S.C."/>
            <person name="Franco M.C."/>
            <person name="Frohme M."/>
            <person name="Furlan L.R."/>
            <person name="Garnier M."/>
            <person name="Goldman G.H."/>
            <person name="Goldman M.H."/>
            <person name="Gomes S.L."/>
            <person name="Gruber A."/>
            <person name="Ho P.L."/>
            <person name="Hoheisel J.D."/>
            <person name="Junqueira M.L."/>
            <person name="Kemper E.L."/>
            <person name="Kitajima J.P."/>
            <person name="Krieger J.E."/>
            <person name="Kuramae E.E."/>
            <person name="Laigret F."/>
            <person name="Lambais M.R."/>
            <person name="Leite L.C."/>
            <person name="Lemos E.G."/>
            <person name="Lemos M.V."/>
            <person name="Lopes S.A."/>
            <person name="Lopes C.R."/>
            <person name="Machado J.A."/>
            <person name="Machado M.A."/>
            <person name="Madeira A.M."/>
            <person name="Madeira H.M."/>
            <person name="Marino C.L."/>
            <person name="Marques M.V."/>
            <person name="Martins E.A."/>
            <person name="Martins E.M."/>
            <person name="Matsukuma A.Y."/>
            <person name="Menck C.F."/>
            <person name="Miracca E.C."/>
            <person name="Miyaki C.Y."/>
            <person name="Monteriro-Vitorello C.B."/>
            <person name="Moon D.H."/>
            <person name="Nagai M.A."/>
            <person name="Nascimento A.L."/>
            <person name="Netto L.E."/>
            <person name="Nhani A.Jr."/>
            <person name="Nobrega F.G."/>
            <person name="Nunes L.R."/>
            <person name="Oliveira M.A."/>
            <person name="de Oliveira M.C."/>
            <person name="de Oliveira R.C."/>
            <person name="Palmieri D.A."/>
            <person name="Paris A."/>
            <person name="Peixoto B.R."/>
            <person name="Pereira G.A."/>
            <person name="Pereira H.A.Jr."/>
            <person name="Pesquero J.B."/>
            <person name="Quaggio R.B."/>
            <person name="Roberto P.G."/>
            <person name="Rodrigues V."/>
            <person name="de M Rosa A.J."/>
            <person name="de Rosa V.E.Jr."/>
            <person name="de Sa R.G."/>
            <person name="Santelli R.V."/>
            <person name="Sawasaki H.E."/>
            <person name="da Silva A.C."/>
            <person name="da Silva A.M."/>
            <person name="da Silva F.R."/>
            <person name="da Silva W.A.Jr."/>
            <person name="da Silveira J.F."/>
            <person name="Silvestri M.L."/>
            <person name="Siqueira W.J."/>
            <person name="de Souza A.A."/>
            <person name="de Souza A.P."/>
            <person name="Terenzi M.F."/>
            <person name="Truffi D."/>
            <person name="Tsai S.M."/>
            <person name="Tsuhako M.H."/>
            <person name="Vallada H."/>
            <person name="Van Sluys M.A."/>
            <person name="Verjovski-Almeida S."/>
            <person name="Vettore A.L."/>
            <person name="Zago M.A."/>
            <person name="Zatz M."/>
            <person name="Meidanis J."/>
            <person name="Setubal J.C."/>
        </authorList>
    </citation>
    <scope>NUCLEOTIDE SEQUENCE [LARGE SCALE GENOMIC DNA]</scope>
    <source>
        <strain evidence="1 2">9a5c</strain>
    </source>
</reference>
<dbReference type="EMBL" id="AE003849">
    <property type="protein sequence ID" value="AAF83732.1"/>
    <property type="molecule type" value="Genomic_DNA"/>
</dbReference>
<dbReference type="PIR" id="D82746">
    <property type="entry name" value="D82746"/>
</dbReference>
<organism evidence="1 2">
    <name type="scientific">Xylella fastidiosa (strain 9a5c)</name>
    <dbReference type="NCBI Taxonomy" id="160492"/>
    <lineage>
        <taxon>Bacteria</taxon>
        <taxon>Pseudomonadati</taxon>
        <taxon>Pseudomonadota</taxon>
        <taxon>Gammaproteobacteria</taxon>
        <taxon>Lysobacterales</taxon>
        <taxon>Lysobacteraceae</taxon>
        <taxon>Xylella</taxon>
    </lineage>
</organism>
<dbReference type="KEGG" id="xfa:XF_0922"/>
<dbReference type="HOGENOM" id="CLU_2995759_0_0_6"/>
<evidence type="ECO:0000313" key="2">
    <source>
        <dbReference type="Proteomes" id="UP000000812"/>
    </source>
</evidence>
<protein>
    <submittedName>
        <fullName evidence="1">Uncharacterized protein</fullName>
    </submittedName>
</protein>
<accession>Q9PEV6</accession>
<sequence>MLWRLSLTVHGIGGSFERFDLAGHVLVTSVFDGQEILAGRLVFLSPEELNMRVLPMM</sequence>
<name>Q9PEV6_XYLFA</name>
<dbReference type="AlphaFoldDB" id="Q9PEV6"/>
<evidence type="ECO:0000313" key="1">
    <source>
        <dbReference type="EMBL" id="AAF83732.1"/>
    </source>
</evidence>
<proteinExistence type="predicted"/>